<evidence type="ECO:0000313" key="2">
    <source>
        <dbReference type="EMBL" id="KKL23665.1"/>
    </source>
</evidence>
<feature type="non-terminal residue" evidence="2">
    <location>
        <position position="1"/>
    </location>
</feature>
<comment type="caution">
    <text evidence="2">The sequence shown here is derived from an EMBL/GenBank/DDBJ whole genome shotgun (WGS) entry which is preliminary data.</text>
</comment>
<proteinExistence type="predicted"/>
<feature type="region of interest" description="Disordered" evidence="1">
    <location>
        <begin position="40"/>
        <end position="65"/>
    </location>
</feature>
<sequence>VTASKADIRKLERQVGELASISLQMAKRVYNADEDEEIMPYEEGEDEIMDLADDKEEGESDENND</sequence>
<organism evidence="2">
    <name type="scientific">marine sediment metagenome</name>
    <dbReference type="NCBI Taxonomy" id="412755"/>
    <lineage>
        <taxon>unclassified sequences</taxon>
        <taxon>metagenomes</taxon>
        <taxon>ecological metagenomes</taxon>
    </lineage>
</organism>
<name>A0A0F9BP72_9ZZZZ</name>
<gene>
    <name evidence="2" type="ORF">LCGC14_2423130</name>
</gene>
<reference evidence="2" key="1">
    <citation type="journal article" date="2015" name="Nature">
        <title>Complex archaea that bridge the gap between prokaryotes and eukaryotes.</title>
        <authorList>
            <person name="Spang A."/>
            <person name="Saw J.H."/>
            <person name="Jorgensen S.L."/>
            <person name="Zaremba-Niedzwiedzka K."/>
            <person name="Martijn J."/>
            <person name="Lind A.E."/>
            <person name="van Eijk R."/>
            <person name="Schleper C."/>
            <person name="Guy L."/>
            <person name="Ettema T.J."/>
        </authorList>
    </citation>
    <scope>NUCLEOTIDE SEQUENCE</scope>
</reference>
<dbReference type="EMBL" id="LAZR01036891">
    <property type="protein sequence ID" value="KKL23665.1"/>
    <property type="molecule type" value="Genomic_DNA"/>
</dbReference>
<dbReference type="AlphaFoldDB" id="A0A0F9BP72"/>
<evidence type="ECO:0000256" key="1">
    <source>
        <dbReference type="SAM" id="MobiDB-lite"/>
    </source>
</evidence>
<protein>
    <submittedName>
        <fullName evidence="2">Uncharacterized protein</fullName>
    </submittedName>
</protein>
<accession>A0A0F9BP72</accession>